<dbReference type="HOGENOM" id="CLU_117572_0_0_11"/>
<dbReference type="STRING" id="362257.SVTN_37640"/>
<dbReference type="EMBL" id="CP010407">
    <property type="protein sequence ID" value="AJF69163.1"/>
    <property type="molecule type" value="Genomic_DNA"/>
</dbReference>
<keyword evidence="2" id="KW-1185">Reference proteome</keyword>
<organism evidence="1 2">
    <name type="scientific">Streptomyces vietnamensis</name>
    <dbReference type="NCBI Taxonomy" id="362257"/>
    <lineage>
        <taxon>Bacteria</taxon>
        <taxon>Bacillati</taxon>
        <taxon>Actinomycetota</taxon>
        <taxon>Actinomycetes</taxon>
        <taxon>Kitasatosporales</taxon>
        <taxon>Streptomycetaceae</taxon>
        <taxon>Streptomyces</taxon>
    </lineage>
</organism>
<sequence length="145" mass="15007">MGPVDYLVIEFPGNRMTGKGLPLLLDLVDRGIIRILDLTFVRKDADGSVVGLELGDFDADGELDLAVFEGSSSGLLGQDDLDEAGAALEPGNSAGIIIYENLWAAPLARELRRGGAQLVAGGRIPVQALLASLDAMEESGGSAAA</sequence>
<accession>A0A0B5IHL4</accession>
<proteinExistence type="predicted"/>
<evidence type="ECO:0000313" key="1">
    <source>
        <dbReference type="EMBL" id="AJF69163.1"/>
    </source>
</evidence>
<dbReference type="InterPro" id="IPR046288">
    <property type="entry name" value="DUF6325"/>
</dbReference>
<dbReference type="KEGG" id="svt:SVTN_37640"/>
<name>A0A0B5IHL4_9ACTN</name>
<dbReference type="AlphaFoldDB" id="A0A0B5IHL4"/>
<gene>
    <name evidence="1" type="ORF">SVTN_37640</name>
</gene>
<evidence type="ECO:0000313" key="2">
    <source>
        <dbReference type="Proteomes" id="UP000031774"/>
    </source>
</evidence>
<dbReference type="Proteomes" id="UP000031774">
    <property type="component" value="Chromosome"/>
</dbReference>
<dbReference type="Pfam" id="PF19850">
    <property type="entry name" value="DUF6325"/>
    <property type="match status" value="1"/>
</dbReference>
<reference evidence="1 2" key="1">
    <citation type="submission" date="2014-12" db="EMBL/GenBank/DDBJ databases">
        <title>Complete genome sequence of Streptomyces vietnamensis strain GIMV4.0001, a genetic manipulable producer of the benzoisochromanequinone antibiotic granaticin.</title>
        <authorList>
            <person name="Deng M.R."/>
            <person name="Guo J."/>
            <person name="Ma L.Y."/>
            <person name="Feng G.D."/>
            <person name="Mo C.Y."/>
            <person name="Zhu H.H."/>
        </authorList>
    </citation>
    <scope>NUCLEOTIDE SEQUENCE [LARGE SCALE GENOMIC DNA]</scope>
    <source>
        <strain evidence="2">GIMV4.0001</strain>
    </source>
</reference>
<protein>
    <recommendedName>
        <fullName evidence="3">DUF1269 domain-containing family protein</fullName>
    </recommendedName>
</protein>
<evidence type="ECO:0008006" key="3">
    <source>
        <dbReference type="Google" id="ProtNLM"/>
    </source>
</evidence>